<evidence type="ECO:0000256" key="8">
    <source>
        <dbReference type="ARBA" id="ARBA00023235"/>
    </source>
</evidence>
<dbReference type="Pfam" id="PF01751">
    <property type="entry name" value="Toprim"/>
    <property type="match status" value="1"/>
</dbReference>
<dbReference type="CDD" id="cd03362">
    <property type="entry name" value="TOPRIM_TopoIA_TopoIII"/>
    <property type="match status" value="1"/>
</dbReference>
<proteinExistence type="inferred from homology"/>
<comment type="similarity">
    <text evidence="2">Belongs to the type IA topoisomerase family.</text>
</comment>
<dbReference type="EMBL" id="BLYJ01000026">
    <property type="protein sequence ID" value="GFO88826.1"/>
    <property type="molecule type" value="Genomic_DNA"/>
</dbReference>
<dbReference type="InterPro" id="IPR003602">
    <property type="entry name" value="Topo_IA_DNA-bd_dom"/>
</dbReference>
<evidence type="ECO:0000256" key="11">
    <source>
        <dbReference type="ARBA" id="ARBA00032235"/>
    </source>
</evidence>
<dbReference type="SUPFAM" id="SSF56712">
    <property type="entry name" value="Prokaryotic type I DNA topoisomerase"/>
    <property type="match status" value="1"/>
</dbReference>
<accession>A0ABQ1E1H5</accession>
<comment type="caution">
    <text evidence="15">The sequence shown here is derived from an EMBL/GenBank/DDBJ whole genome shotgun (WGS) entry which is preliminary data.</text>
</comment>
<gene>
    <name evidence="15" type="primary">topB-2_1</name>
    <name evidence="15" type="ORF">BUFA31_19900</name>
</gene>
<dbReference type="InterPro" id="IPR000380">
    <property type="entry name" value="Topo_IA"/>
</dbReference>
<keyword evidence="16" id="KW-1185">Reference proteome</keyword>
<dbReference type="InterPro" id="IPR023406">
    <property type="entry name" value="Topo_IA_AS"/>
</dbReference>
<evidence type="ECO:0000256" key="5">
    <source>
        <dbReference type="ARBA" id="ARBA00022842"/>
    </source>
</evidence>
<dbReference type="InterPro" id="IPR013497">
    <property type="entry name" value="Topo_IA_cen"/>
</dbReference>
<dbReference type="InterPro" id="IPR006171">
    <property type="entry name" value="TOPRIM_dom"/>
</dbReference>
<dbReference type="Proteomes" id="UP000620147">
    <property type="component" value="Unassembled WGS sequence"/>
</dbReference>
<dbReference type="InterPro" id="IPR023405">
    <property type="entry name" value="Topo_IA_core_domain"/>
</dbReference>
<evidence type="ECO:0000256" key="10">
    <source>
        <dbReference type="ARBA" id="ARBA00031985"/>
    </source>
</evidence>
<evidence type="ECO:0000256" key="3">
    <source>
        <dbReference type="ARBA" id="ARBA00012891"/>
    </source>
</evidence>
<keyword evidence="6" id="KW-0799">Topoisomerase</keyword>
<dbReference type="EC" id="5.6.2.1" evidence="3"/>
<evidence type="ECO:0000313" key="16">
    <source>
        <dbReference type="Proteomes" id="UP000620147"/>
    </source>
</evidence>
<evidence type="ECO:0000256" key="2">
    <source>
        <dbReference type="ARBA" id="ARBA00009446"/>
    </source>
</evidence>
<dbReference type="Gene3D" id="1.10.290.10">
    <property type="entry name" value="Topoisomerase I, domain 4"/>
    <property type="match status" value="1"/>
</dbReference>
<evidence type="ECO:0000256" key="7">
    <source>
        <dbReference type="ARBA" id="ARBA00023125"/>
    </source>
</evidence>
<evidence type="ECO:0000259" key="14">
    <source>
        <dbReference type="PROSITE" id="PS52039"/>
    </source>
</evidence>
<evidence type="ECO:0000256" key="12">
    <source>
        <dbReference type="ARBA" id="ARBA00032877"/>
    </source>
</evidence>
<dbReference type="Gene3D" id="1.10.460.10">
    <property type="entry name" value="Topoisomerase I, domain 2"/>
    <property type="match status" value="1"/>
</dbReference>
<dbReference type="InterPro" id="IPR013825">
    <property type="entry name" value="Topo_IA_cen_sub2"/>
</dbReference>
<dbReference type="NCBIfam" id="TIGR01056">
    <property type="entry name" value="topB"/>
    <property type="match status" value="1"/>
</dbReference>
<dbReference type="InterPro" id="IPR013826">
    <property type="entry name" value="Topo_IA_cen_sub3"/>
</dbReference>
<evidence type="ECO:0000259" key="13">
    <source>
        <dbReference type="PROSITE" id="PS50880"/>
    </source>
</evidence>
<evidence type="ECO:0000256" key="6">
    <source>
        <dbReference type="ARBA" id="ARBA00023029"/>
    </source>
</evidence>
<keyword evidence="4" id="KW-0479">Metal-binding</keyword>
<dbReference type="Gene3D" id="3.40.50.140">
    <property type="match status" value="1"/>
</dbReference>
<dbReference type="RefSeq" id="WP_188885804.1">
    <property type="nucleotide sequence ID" value="NZ_BLYJ01000026.1"/>
</dbReference>
<dbReference type="SMART" id="SM00436">
    <property type="entry name" value="TOP1Bc"/>
    <property type="match status" value="1"/>
</dbReference>
<feature type="domain" description="Toprim" evidence="13">
    <location>
        <begin position="1"/>
        <end position="134"/>
    </location>
</feature>
<sequence length="699" mass="77692">MKLIVTEKPSVAQSIASVLGARQRQDGYLEGGGYLVSWCLGHLVEMAAADAYDPTYSKWQMDDLPILPEPWQYVVTPDKKAQFAVLQNLMQRDDVESIVCATDAGREGELIFRLVYEMANCRKSIERLWISSMEESAIEDGFANLRPGAEYDSLYAAALCRSKADWLVGINATRLFSTLYHRTLNVGRVMTRTLALVVERENAIENFKKQKFYTVELDCGFRVVSDRFAQRKDADKLCAACEGQTLTVTGVEQTVKTAKPPKLYDLTSLQRDGNRLFGYTAQQVLDYAQALYEKKLLTYPRTDSNYLTEDMADGVPALAEQSAKLLPFAPPYAITDVGRVVDSSKVSDHHALLPTMQVTEDALAALPAGERNVLTLVMVRLLCAIGKIHQYEDTAVRLEQDGAVFTANGRTVIEPGWRATEKAFLSTLKQKPEASEPPDTLPTLTQGQTVFVSRAVTKEGSTTPPKHFTEDTLLSAMEHASAEEFAEIEGVERTGLGTPATHAGVLEKLVKGGFLERKGRQLLPTKKGHNLVVILPESIKSAKLTAEWESALKEVEHGALSPEEFLTGIQKQVSELVACYKNVQVETELFDERESIGACPRCGGSVMERKLSFQCTRQGCGFTMWKNDRFFKDKHKELTKPAATALLKKGRVKMSGLFSEKKGTTYDATIVLTDTGRYVNYKLEFENKPKQNKAGKERT</sequence>
<evidence type="ECO:0000256" key="9">
    <source>
        <dbReference type="ARBA" id="ARBA00030003"/>
    </source>
</evidence>
<dbReference type="SMART" id="SM00437">
    <property type="entry name" value="TOP1Ac"/>
    <property type="match status" value="1"/>
</dbReference>
<keyword evidence="8" id="KW-0413">Isomerase</keyword>
<dbReference type="CDD" id="cd00186">
    <property type="entry name" value="TOP1Ac"/>
    <property type="match status" value="1"/>
</dbReference>
<reference evidence="15 16" key="1">
    <citation type="submission" date="2020-06" db="EMBL/GenBank/DDBJ databases">
        <title>Characterization of fructooligosaccharide metabolism and fructooligosaccharide-degrading enzymes in human commensal butyrate producers.</title>
        <authorList>
            <person name="Tanno H."/>
            <person name="Fujii T."/>
            <person name="Hirano K."/>
            <person name="Maeno S."/>
            <person name="Tonozuka T."/>
            <person name="Sakamoto M."/>
            <person name="Ohkuma M."/>
            <person name="Tochio T."/>
            <person name="Endo A."/>
        </authorList>
    </citation>
    <scope>NUCLEOTIDE SEQUENCE [LARGE SCALE GENOMIC DNA]</scope>
    <source>
        <strain evidence="15 16">JCM 31056</strain>
    </source>
</reference>
<dbReference type="InterPro" id="IPR013824">
    <property type="entry name" value="Topo_IA_cen_sub1"/>
</dbReference>
<dbReference type="PROSITE" id="PS00396">
    <property type="entry name" value="TOPO_IA_1"/>
    <property type="match status" value="1"/>
</dbReference>
<dbReference type="InterPro" id="IPR005738">
    <property type="entry name" value="TopoIII"/>
</dbReference>
<dbReference type="PANTHER" id="PTHR11390:SF21">
    <property type="entry name" value="DNA TOPOISOMERASE 3-ALPHA"/>
    <property type="match status" value="1"/>
</dbReference>
<keyword evidence="5" id="KW-0460">Magnesium</keyword>
<evidence type="ECO:0000256" key="1">
    <source>
        <dbReference type="ARBA" id="ARBA00000213"/>
    </source>
</evidence>
<dbReference type="PROSITE" id="PS52039">
    <property type="entry name" value="TOPO_IA_2"/>
    <property type="match status" value="1"/>
</dbReference>
<name>A0ABQ1E1H5_9FIRM</name>
<dbReference type="InterPro" id="IPR034144">
    <property type="entry name" value="TOPRIM_TopoIII"/>
</dbReference>
<evidence type="ECO:0000256" key="4">
    <source>
        <dbReference type="ARBA" id="ARBA00022723"/>
    </source>
</evidence>
<dbReference type="PANTHER" id="PTHR11390">
    <property type="entry name" value="PROKARYOTIC DNA TOPOISOMERASE"/>
    <property type="match status" value="1"/>
</dbReference>
<evidence type="ECO:0000313" key="15">
    <source>
        <dbReference type="EMBL" id="GFO88826.1"/>
    </source>
</evidence>
<dbReference type="PROSITE" id="PS50880">
    <property type="entry name" value="TOPRIM"/>
    <property type="match status" value="1"/>
</dbReference>
<dbReference type="Gene3D" id="2.70.20.10">
    <property type="entry name" value="Topoisomerase I, domain 3"/>
    <property type="match status" value="1"/>
</dbReference>
<comment type="catalytic activity">
    <reaction evidence="1">
        <text>ATP-independent breakage of single-stranded DNA, followed by passage and rejoining.</text>
        <dbReference type="EC" id="5.6.2.1"/>
    </reaction>
</comment>
<dbReference type="PRINTS" id="PR00417">
    <property type="entry name" value="PRTPISMRASEI"/>
</dbReference>
<dbReference type="Pfam" id="PF01131">
    <property type="entry name" value="Topoisom_bac"/>
    <property type="match status" value="1"/>
</dbReference>
<organism evidence="15 16">
    <name type="scientific">Butyricicoccus faecihominis</name>
    <dbReference type="NCBI Taxonomy" id="1712515"/>
    <lineage>
        <taxon>Bacteria</taxon>
        <taxon>Bacillati</taxon>
        <taxon>Bacillota</taxon>
        <taxon>Clostridia</taxon>
        <taxon>Eubacteriales</taxon>
        <taxon>Butyricicoccaceae</taxon>
        <taxon>Butyricicoccus</taxon>
    </lineage>
</organism>
<dbReference type="InterPro" id="IPR003601">
    <property type="entry name" value="Topo_IA_2"/>
</dbReference>
<dbReference type="SMART" id="SM00493">
    <property type="entry name" value="TOPRIM"/>
    <property type="match status" value="1"/>
</dbReference>
<protein>
    <recommendedName>
        <fullName evidence="3">DNA topoisomerase</fullName>
        <ecNumber evidence="3">5.6.2.1</ecNumber>
    </recommendedName>
    <alternativeName>
        <fullName evidence="12">Omega-protein</fullName>
    </alternativeName>
    <alternativeName>
        <fullName evidence="11">Relaxing enzyme</fullName>
    </alternativeName>
    <alternativeName>
        <fullName evidence="9">Swivelase</fullName>
    </alternativeName>
    <alternativeName>
        <fullName evidence="10">Untwisting enzyme</fullName>
    </alternativeName>
</protein>
<keyword evidence="7" id="KW-0238">DNA-binding</keyword>
<dbReference type="NCBIfam" id="NF005829">
    <property type="entry name" value="PRK07726.1"/>
    <property type="match status" value="1"/>
</dbReference>
<feature type="domain" description="Topo IA-type catalytic" evidence="14">
    <location>
        <begin position="151"/>
        <end position="577"/>
    </location>
</feature>